<comment type="caution">
    <text evidence="1">The sequence shown here is derived from an EMBL/GenBank/DDBJ whole genome shotgun (WGS) entry which is preliminary data.</text>
</comment>
<dbReference type="AlphaFoldDB" id="A0A9W8G9S5"/>
<name>A0A9W8G9S5_9FUNG</name>
<dbReference type="OrthoDB" id="5511455at2759"/>
<evidence type="ECO:0000313" key="1">
    <source>
        <dbReference type="EMBL" id="KAJ2679153.1"/>
    </source>
</evidence>
<reference evidence="1" key="1">
    <citation type="submission" date="2022-07" db="EMBL/GenBank/DDBJ databases">
        <title>Phylogenomic reconstructions and comparative analyses of Kickxellomycotina fungi.</title>
        <authorList>
            <person name="Reynolds N.K."/>
            <person name="Stajich J.E."/>
            <person name="Barry K."/>
            <person name="Grigoriev I.V."/>
            <person name="Crous P."/>
            <person name="Smith M.E."/>
        </authorList>
    </citation>
    <scope>NUCLEOTIDE SEQUENCE</scope>
    <source>
        <strain evidence="1">NRRL 3115</strain>
    </source>
</reference>
<dbReference type="Proteomes" id="UP001151518">
    <property type="component" value="Unassembled WGS sequence"/>
</dbReference>
<evidence type="ECO:0000313" key="2">
    <source>
        <dbReference type="Proteomes" id="UP001151518"/>
    </source>
</evidence>
<accession>A0A9W8G9S5</accession>
<protein>
    <submittedName>
        <fullName evidence="1">Uncharacterized protein</fullName>
    </submittedName>
</protein>
<dbReference type="EMBL" id="JANBTW010000014">
    <property type="protein sequence ID" value="KAJ2679153.1"/>
    <property type="molecule type" value="Genomic_DNA"/>
</dbReference>
<organism evidence="1 2">
    <name type="scientific">Coemansia spiralis</name>
    <dbReference type="NCBI Taxonomy" id="417178"/>
    <lineage>
        <taxon>Eukaryota</taxon>
        <taxon>Fungi</taxon>
        <taxon>Fungi incertae sedis</taxon>
        <taxon>Zoopagomycota</taxon>
        <taxon>Kickxellomycotina</taxon>
        <taxon>Kickxellomycetes</taxon>
        <taxon>Kickxellales</taxon>
        <taxon>Kickxellaceae</taxon>
        <taxon>Coemansia</taxon>
    </lineage>
</organism>
<sequence>MENVEFLQDDVSRQETISEGEAKAYSDNLLEITGRSLTIHRYFFPSLASKSIKWEDVEWVKTGEEAKLGWLHMRLWGLAWYSSRLFIWWNLKPRVLSKGRQGMGVHGMEDIRPTSLVIKTRGSNVLAGTFVKYPEIALPVIRELVARNHLHNE</sequence>
<proteinExistence type="predicted"/>
<gene>
    <name evidence="1" type="ORF">GGI25_001721</name>
</gene>